<organism evidence="1 2">
    <name type="scientific">Brassica cretica</name>
    <name type="common">Mustard</name>
    <dbReference type="NCBI Taxonomy" id="69181"/>
    <lineage>
        <taxon>Eukaryota</taxon>
        <taxon>Viridiplantae</taxon>
        <taxon>Streptophyta</taxon>
        <taxon>Embryophyta</taxon>
        <taxon>Tracheophyta</taxon>
        <taxon>Spermatophyta</taxon>
        <taxon>Magnoliopsida</taxon>
        <taxon>eudicotyledons</taxon>
        <taxon>Gunneridae</taxon>
        <taxon>Pentapetalae</taxon>
        <taxon>rosids</taxon>
        <taxon>malvids</taxon>
        <taxon>Brassicales</taxon>
        <taxon>Brassicaceae</taxon>
        <taxon>Brassiceae</taxon>
        <taxon>Brassica</taxon>
    </lineage>
</organism>
<gene>
    <name evidence="1" type="ORF">F2Q69_00031587</name>
</gene>
<reference evidence="1" key="1">
    <citation type="submission" date="2019-12" db="EMBL/GenBank/DDBJ databases">
        <title>Genome sequencing and annotation of Brassica cretica.</title>
        <authorList>
            <person name="Studholme D.J."/>
            <person name="Sarris P."/>
        </authorList>
    </citation>
    <scope>NUCLEOTIDE SEQUENCE</scope>
    <source>
        <strain evidence="1">PFS-109/04</strain>
        <tissue evidence="1">Leaf</tissue>
    </source>
</reference>
<name>A0A8S9S8Z2_BRACR</name>
<accession>A0A8S9S8Z2</accession>
<comment type="caution">
    <text evidence="1">The sequence shown here is derived from an EMBL/GenBank/DDBJ whole genome shotgun (WGS) entry which is preliminary data.</text>
</comment>
<sequence>MANFFCSVVHPPWRYCFSGFGRSDGGKLMGDMLLRDAKGASYPPPSMLTGLPPTSLTSRRVLCTLWPALMSLEHFRFHNYSELLASSNTQLPDIIGQLTAIKSSISDSSQGKDRVMATIQNWFSTVFKIGLYNLIFLIQYNEMGKCNYYMPSEPMKLGIYWITKYNFTASHQKFTITRILNELDRQPIPNLLLIVSLATKMDIDVNDREEAEVAT</sequence>
<protein>
    <submittedName>
        <fullName evidence="1">Uncharacterized protein</fullName>
    </submittedName>
</protein>
<evidence type="ECO:0000313" key="1">
    <source>
        <dbReference type="EMBL" id="KAF3590065.1"/>
    </source>
</evidence>
<proteinExistence type="predicted"/>
<dbReference type="EMBL" id="QGKX02000088">
    <property type="protein sequence ID" value="KAF3590065.1"/>
    <property type="molecule type" value="Genomic_DNA"/>
</dbReference>
<dbReference type="Proteomes" id="UP000712600">
    <property type="component" value="Unassembled WGS sequence"/>
</dbReference>
<evidence type="ECO:0000313" key="2">
    <source>
        <dbReference type="Proteomes" id="UP000712600"/>
    </source>
</evidence>
<dbReference type="AlphaFoldDB" id="A0A8S9S8Z2"/>